<dbReference type="Pfam" id="PF13175">
    <property type="entry name" value="AAA_15"/>
    <property type="match status" value="1"/>
</dbReference>
<comment type="caution">
    <text evidence="2">The sequence shown here is derived from an EMBL/GenBank/DDBJ whole genome shotgun (WGS) entry which is preliminary data.</text>
</comment>
<gene>
    <name evidence="2" type="ORF">EZS27_023907</name>
</gene>
<dbReference type="EMBL" id="SNRY01002054">
    <property type="protein sequence ID" value="KAA6327065.1"/>
    <property type="molecule type" value="Genomic_DNA"/>
</dbReference>
<dbReference type="GO" id="GO:0016887">
    <property type="term" value="F:ATP hydrolysis activity"/>
    <property type="evidence" value="ECO:0007669"/>
    <property type="project" value="InterPro"/>
</dbReference>
<dbReference type="PANTHER" id="PTHR43581:SF4">
    <property type="entry name" value="ATP_GTP PHOSPHATASE"/>
    <property type="match status" value="1"/>
</dbReference>
<organism evidence="2">
    <name type="scientific">termite gut metagenome</name>
    <dbReference type="NCBI Taxonomy" id="433724"/>
    <lineage>
        <taxon>unclassified sequences</taxon>
        <taxon>metagenomes</taxon>
        <taxon>organismal metagenomes</taxon>
    </lineage>
</organism>
<dbReference type="InterPro" id="IPR051396">
    <property type="entry name" value="Bact_Antivir_Def_Nuclease"/>
</dbReference>
<evidence type="ECO:0000313" key="2">
    <source>
        <dbReference type="EMBL" id="KAA6327065.1"/>
    </source>
</evidence>
<evidence type="ECO:0000259" key="1">
    <source>
        <dbReference type="Pfam" id="PF13175"/>
    </source>
</evidence>
<accession>A0A5J4R0H6</accession>
<feature type="domain" description="Endonuclease GajA/Old nuclease/RecF-like AAA" evidence="1">
    <location>
        <begin position="2"/>
        <end position="631"/>
    </location>
</feature>
<dbReference type="SUPFAM" id="SSF52540">
    <property type="entry name" value="P-loop containing nucleoside triphosphate hydrolases"/>
    <property type="match status" value="1"/>
</dbReference>
<feature type="non-terminal residue" evidence="2">
    <location>
        <position position="1"/>
    </location>
</feature>
<dbReference type="PANTHER" id="PTHR43581">
    <property type="entry name" value="ATP/GTP PHOSPHATASE"/>
    <property type="match status" value="1"/>
</dbReference>
<proteinExistence type="predicted"/>
<name>A0A5J4R0H6_9ZZZZ</name>
<protein>
    <recommendedName>
        <fullName evidence="1">Endonuclease GajA/Old nuclease/RecF-like AAA domain-containing protein</fullName>
    </recommendedName>
</protein>
<dbReference type="GO" id="GO:0005524">
    <property type="term" value="F:ATP binding"/>
    <property type="evidence" value="ECO:0007669"/>
    <property type="project" value="InterPro"/>
</dbReference>
<dbReference type="InterPro" id="IPR041685">
    <property type="entry name" value="AAA_GajA/Old/RecF-like"/>
</dbReference>
<dbReference type="InterPro" id="IPR027417">
    <property type="entry name" value="P-loop_NTPase"/>
</dbReference>
<sequence length="701" mass="81741">FDLAPITILTGANSSGKSSVIKALKLLQNYWLNLKEEGILDFSEGTHDLGDFENVLPFGSDKKVFTVSYKLKKHILFGDLYIENVFKMDDSPVIKNGKLKRTSLYHQNNGKTTMLYEVKYKIDPKQNNVETNIKEYYINKDTIINSFIPKLKELAKQRELFYEKCPKPQKSNRKNVIENKIYKETFGDYTGNARCIIVENYLNDEDESKETSIFFEPIVDKDLCSYIGVDFEIWKDIEKHEGVSFLRGYPKKLERLFQDAKQFIQKEDIVTNKYSSRTLDLIAKIPITKYDSFEEELWEFLCKEYPQVADQTTKDSFQSTLLIVNESVNQAILEYVEPFEIYEEIKNSFNWKKLVQKYSKSNFLSWFNKLEEEDIKDISNPTKYTNKIVDLSFQDKKAPSLNSIIFHSILFYSKSLDSRIFNTSNVNVFDWNIERKIPLMMEIQEEIERISYTLIQVVSNNMFFIDAIRANVRRFYTFSSQGTSFNNVLLKYLKQSHTIMENKFMDKWIKEFDIGDSVEINRVSSIGAEILIYKGKNIINLIDVGYGVTPFLALLLNILSAVNERSYLSKKDEALQNLNDSFGIVENIIVVEEPEINLHPKLQSKLADFFWDAHKTFNINFIIETHSEYLIRKLQYLTAKGEIETDDAILHYISIPQVSNESQVKTIYIKSNGQLSEPFGAGFTDESSRWIKEMFILPNQE</sequence>
<dbReference type="AlphaFoldDB" id="A0A5J4R0H6"/>
<reference evidence="2" key="1">
    <citation type="submission" date="2019-03" db="EMBL/GenBank/DDBJ databases">
        <title>Single cell metagenomics reveals metabolic interactions within the superorganism composed of flagellate Streblomastix strix and complex community of Bacteroidetes bacteria on its surface.</title>
        <authorList>
            <person name="Treitli S.C."/>
            <person name="Kolisko M."/>
            <person name="Husnik F."/>
            <person name="Keeling P."/>
            <person name="Hampl V."/>
        </authorList>
    </citation>
    <scope>NUCLEOTIDE SEQUENCE</scope>
    <source>
        <strain evidence="2">STM</strain>
    </source>
</reference>